<dbReference type="Proteomes" id="UP001304671">
    <property type="component" value="Unassembled WGS sequence"/>
</dbReference>
<gene>
    <name evidence="3" type="ORF">VB264_06760</name>
</gene>
<comment type="caution">
    <text evidence="3">The sequence shown here is derived from an EMBL/GenBank/DDBJ whole genome shotgun (WGS) entry which is preliminary data.</text>
</comment>
<feature type="compositionally biased region" description="Low complexity" evidence="1">
    <location>
        <begin position="244"/>
        <end position="253"/>
    </location>
</feature>
<protein>
    <submittedName>
        <fullName evidence="3">Uncharacterized protein</fullName>
    </submittedName>
</protein>
<keyword evidence="2" id="KW-1133">Transmembrane helix</keyword>
<reference evidence="3 4" key="1">
    <citation type="submission" date="2023-12" db="EMBL/GenBank/DDBJ databases">
        <title>Novel species of the genus Arcicella isolated from rivers.</title>
        <authorList>
            <person name="Lu H."/>
        </authorList>
    </citation>
    <scope>NUCLEOTIDE SEQUENCE [LARGE SCALE GENOMIC DNA]</scope>
    <source>
        <strain evidence="3 4">LMG 21963</strain>
    </source>
</reference>
<evidence type="ECO:0000256" key="1">
    <source>
        <dbReference type="SAM" id="MobiDB-lite"/>
    </source>
</evidence>
<evidence type="ECO:0000313" key="4">
    <source>
        <dbReference type="Proteomes" id="UP001304671"/>
    </source>
</evidence>
<dbReference type="EMBL" id="JAYFUL010000007">
    <property type="protein sequence ID" value="MEA5257475.1"/>
    <property type="molecule type" value="Genomic_DNA"/>
</dbReference>
<proteinExistence type="predicted"/>
<feature type="transmembrane region" description="Helical" evidence="2">
    <location>
        <begin position="187"/>
        <end position="206"/>
    </location>
</feature>
<dbReference type="RefSeq" id="WP_323247876.1">
    <property type="nucleotide sequence ID" value="NZ_JAYFUL010000007.1"/>
</dbReference>
<sequence>MTTQQAELWQKIRNFSLDDNSVVFKFSDRVARENGWTKTYSLRVIEEYKKFIFLCCITDTGVTPSDSVDQVWHLHLTFTKSYWVDFCRNTLEKEIHHNPTKGGEKEALKFNDFYTHSHQLYFEIFGAIPPEDIWQDNHTRFSDVDFQRVNLKKFWIIEKPTLPIIRITVLVITFCILGLFVQASGSIFMLIITGIVIIVGLLDVVIKAITNKNWDKKEPPQKDNDIGSGCSTSSSFDSHHGHSSDSGCSSGCSGCAASGCSGCGGGGD</sequence>
<name>A0ABU5QK89_9BACT</name>
<keyword evidence="2" id="KW-0812">Transmembrane</keyword>
<feature type="compositionally biased region" description="Basic and acidic residues" evidence="1">
    <location>
        <begin position="216"/>
        <end position="225"/>
    </location>
</feature>
<feature type="region of interest" description="Disordered" evidence="1">
    <location>
        <begin position="216"/>
        <end position="253"/>
    </location>
</feature>
<accession>A0ABU5QK89</accession>
<feature type="transmembrane region" description="Helical" evidence="2">
    <location>
        <begin position="162"/>
        <end position="181"/>
    </location>
</feature>
<feature type="compositionally biased region" description="Low complexity" evidence="1">
    <location>
        <begin position="227"/>
        <end position="236"/>
    </location>
</feature>
<evidence type="ECO:0000256" key="2">
    <source>
        <dbReference type="SAM" id="Phobius"/>
    </source>
</evidence>
<keyword evidence="2" id="KW-0472">Membrane</keyword>
<keyword evidence="4" id="KW-1185">Reference proteome</keyword>
<evidence type="ECO:0000313" key="3">
    <source>
        <dbReference type="EMBL" id="MEA5257475.1"/>
    </source>
</evidence>
<organism evidence="3 4">
    <name type="scientific">Arcicella aquatica</name>
    <dbReference type="NCBI Taxonomy" id="217141"/>
    <lineage>
        <taxon>Bacteria</taxon>
        <taxon>Pseudomonadati</taxon>
        <taxon>Bacteroidota</taxon>
        <taxon>Cytophagia</taxon>
        <taxon>Cytophagales</taxon>
        <taxon>Flectobacillaceae</taxon>
        <taxon>Arcicella</taxon>
    </lineage>
</organism>